<name>A0A9P6DK74_PLEER</name>
<dbReference type="OrthoDB" id="9998495at2759"/>
<comment type="caution">
    <text evidence="1">The sequence shown here is derived from an EMBL/GenBank/DDBJ whole genome shotgun (WGS) entry which is preliminary data.</text>
</comment>
<dbReference type="Proteomes" id="UP000807025">
    <property type="component" value="Unassembled WGS sequence"/>
</dbReference>
<evidence type="ECO:0000313" key="2">
    <source>
        <dbReference type="Proteomes" id="UP000807025"/>
    </source>
</evidence>
<reference evidence="1" key="1">
    <citation type="submission" date="2020-11" db="EMBL/GenBank/DDBJ databases">
        <authorList>
            <consortium name="DOE Joint Genome Institute"/>
            <person name="Ahrendt S."/>
            <person name="Riley R."/>
            <person name="Andreopoulos W."/>
            <person name="Labutti K."/>
            <person name="Pangilinan J."/>
            <person name="Ruiz-Duenas F.J."/>
            <person name="Barrasa J.M."/>
            <person name="Sanchez-Garcia M."/>
            <person name="Camarero S."/>
            <person name="Miyauchi S."/>
            <person name="Serrano A."/>
            <person name="Linde D."/>
            <person name="Babiker R."/>
            <person name="Drula E."/>
            <person name="Ayuso-Fernandez I."/>
            <person name="Pacheco R."/>
            <person name="Padilla G."/>
            <person name="Ferreira P."/>
            <person name="Barriuso J."/>
            <person name="Kellner H."/>
            <person name="Castanera R."/>
            <person name="Alfaro M."/>
            <person name="Ramirez L."/>
            <person name="Pisabarro A.G."/>
            <person name="Kuo A."/>
            <person name="Tritt A."/>
            <person name="Lipzen A."/>
            <person name="He G."/>
            <person name="Yan M."/>
            <person name="Ng V."/>
            <person name="Cullen D."/>
            <person name="Martin F."/>
            <person name="Rosso M.-N."/>
            <person name="Henrissat B."/>
            <person name="Hibbett D."/>
            <person name="Martinez A.T."/>
            <person name="Grigoriev I.V."/>
        </authorList>
    </citation>
    <scope>NUCLEOTIDE SEQUENCE</scope>
    <source>
        <strain evidence="1">ATCC 90797</strain>
    </source>
</reference>
<protein>
    <submittedName>
        <fullName evidence="1">Uncharacterized protein</fullName>
    </submittedName>
</protein>
<keyword evidence="2" id="KW-1185">Reference proteome</keyword>
<organism evidence="1 2">
    <name type="scientific">Pleurotus eryngii</name>
    <name type="common">Boletus of the steppes</name>
    <dbReference type="NCBI Taxonomy" id="5323"/>
    <lineage>
        <taxon>Eukaryota</taxon>
        <taxon>Fungi</taxon>
        <taxon>Dikarya</taxon>
        <taxon>Basidiomycota</taxon>
        <taxon>Agaricomycotina</taxon>
        <taxon>Agaricomycetes</taxon>
        <taxon>Agaricomycetidae</taxon>
        <taxon>Agaricales</taxon>
        <taxon>Pleurotineae</taxon>
        <taxon>Pleurotaceae</taxon>
        <taxon>Pleurotus</taxon>
    </lineage>
</organism>
<sequence>MQAAYPETCFSELFGAMREGNYLDRCGSSLFSALPCLIRPPIKSASVARFINRPQHEPVGRAEGLTTKQLRAIRFTPPFFQTNSESTLGPQLSAAMLFADWITRVFEYSMKCSTG</sequence>
<dbReference type="AlphaFoldDB" id="A0A9P6DK74"/>
<gene>
    <name evidence="1" type="ORF">BDN71DRAFT_1438726</name>
</gene>
<proteinExistence type="predicted"/>
<dbReference type="EMBL" id="MU154522">
    <property type="protein sequence ID" value="KAF9501969.1"/>
    <property type="molecule type" value="Genomic_DNA"/>
</dbReference>
<accession>A0A9P6DK74</accession>
<evidence type="ECO:0000313" key="1">
    <source>
        <dbReference type="EMBL" id="KAF9501969.1"/>
    </source>
</evidence>